<evidence type="ECO:0000313" key="2">
    <source>
        <dbReference type="EMBL" id="CAK0799721.1"/>
    </source>
</evidence>
<keyword evidence="3" id="KW-1185">Reference proteome</keyword>
<gene>
    <name evidence="2" type="ORF">PCOR1329_LOCUS8083</name>
</gene>
<sequence>MAASGGVKRQVVDGQSPGAASSSRNLTDSDFFMQLVRYALYTGQDVNDLKNAASLVILAFEAGAGPPAERRRREWGSKKHFTHGVVLQGLKTLLEAGQSPPAELIKPATDWLKDGMEKKSDQALAKFRPKFALPREDRPWVWELQFAAATPPDFRVMWIGLIRDFDGKISVDVRRAGQVGLEKELWGELRAR</sequence>
<name>A0ABN9Q234_9DINO</name>
<dbReference type="EMBL" id="CAUYUJ010002217">
    <property type="protein sequence ID" value="CAK0799721.1"/>
    <property type="molecule type" value="Genomic_DNA"/>
</dbReference>
<proteinExistence type="predicted"/>
<dbReference type="Proteomes" id="UP001189429">
    <property type="component" value="Unassembled WGS sequence"/>
</dbReference>
<organism evidence="2 3">
    <name type="scientific">Prorocentrum cordatum</name>
    <dbReference type="NCBI Taxonomy" id="2364126"/>
    <lineage>
        <taxon>Eukaryota</taxon>
        <taxon>Sar</taxon>
        <taxon>Alveolata</taxon>
        <taxon>Dinophyceae</taxon>
        <taxon>Prorocentrales</taxon>
        <taxon>Prorocentraceae</taxon>
        <taxon>Prorocentrum</taxon>
    </lineage>
</organism>
<evidence type="ECO:0000256" key="1">
    <source>
        <dbReference type="SAM" id="MobiDB-lite"/>
    </source>
</evidence>
<accession>A0ABN9Q234</accession>
<comment type="caution">
    <text evidence="2">The sequence shown here is derived from an EMBL/GenBank/DDBJ whole genome shotgun (WGS) entry which is preliminary data.</text>
</comment>
<feature type="region of interest" description="Disordered" evidence="1">
    <location>
        <begin position="1"/>
        <end position="23"/>
    </location>
</feature>
<feature type="non-terminal residue" evidence="2">
    <location>
        <position position="192"/>
    </location>
</feature>
<evidence type="ECO:0008006" key="4">
    <source>
        <dbReference type="Google" id="ProtNLM"/>
    </source>
</evidence>
<evidence type="ECO:0000313" key="3">
    <source>
        <dbReference type="Proteomes" id="UP001189429"/>
    </source>
</evidence>
<reference evidence="2" key="1">
    <citation type="submission" date="2023-10" db="EMBL/GenBank/DDBJ databases">
        <authorList>
            <person name="Chen Y."/>
            <person name="Shah S."/>
            <person name="Dougan E. K."/>
            <person name="Thang M."/>
            <person name="Chan C."/>
        </authorList>
    </citation>
    <scope>NUCLEOTIDE SEQUENCE [LARGE SCALE GENOMIC DNA]</scope>
</reference>
<protein>
    <recommendedName>
        <fullName evidence="4">COMM domain-containing protein 1</fullName>
    </recommendedName>
</protein>